<reference evidence="1" key="1">
    <citation type="submission" date="2014-09" db="EMBL/GenBank/DDBJ databases">
        <authorList>
            <person name="Magalhaes I.L.F."/>
            <person name="Oliveira U."/>
            <person name="Santos F.R."/>
            <person name="Vidigal T.H.D.A."/>
            <person name="Brescovit A.D."/>
            <person name="Santos A.J."/>
        </authorList>
    </citation>
    <scope>NUCLEOTIDE SEQUENCE</scope>
    <source>
        <tissue evidence="1">Shoot tissue taken approximately 20 cm above the soil surface</tissue>
    </source>
</reference>
<proteinExistence type="predicted"/>
<name>A0A0A9H8S3_ARUDO</name>
<dbReference type="EMBL" id="GBRH01164311">
    <property type="protein sequence ID" value="JAE33585.1"/>
    <property type="molecule type" value="Transcribed_RNA"/>
</dbReference>
<dbReference type="AlphaFoldDB" id="A0A0A9H8S3"/>
<organism evidence="1">
    <name type="scientific">Arundo donax</name>
    <name type="common">Giant reed</name>
    <name type="synonym">Donax arundinaceus</name>
    <dbReference type="NCBI Taxonomy" id="35708"/>
    <lineage>
        <taxon>Eukaryota</taxon>
        <taxon>Viridiplantae</taxon>
        <taxon>Streptophyta</taxon>
        <taxon>Embryophyta</taxon>
        <taxon>Tracheophyta</taxon>
        <taxon>Spermatophyta</taxon>
        <taxon>Magnoliopsida</taxon>
        <taxon>Liliopsida</taxon>
        <taxon>Poales</taxon>
        <taxon>Poaceae</taxon>
        <taxon>PACMAD clade</taxon>
        <taxon>Arundinoideae</taxon>
        <taxon>Arundineae</taxon>
        <taxon>Arundo</taxon>
    </lineage>
</organism>
<accession>A0A0A9H8S3</accession>
<reference evidence="1" key="2">
    <citation type="journal article" date="2015" name="Data Brief">
        <title>Shoot transcriptome of the giant reed, Arundo donax.</title>
        <authorList>
            <person name="Barrero R.A."/>
            <person name="Guerrero F.D."/>
            <person name="Moolhuijzen P."/>
            <person name="Goolsby J.A."/>
            <person name="Tidwell J."/>
            <person name="Bellgard S.E."/>
            <person name="Bellgard M.I."/>
        </authorList>
    </citation>
    <scope>NUCLEOTIDE SEQUENCE</scope>
    <source>
        <tissue evidence="1">Shoot tissue taken approximately 20 cm above the soil surface</tissue>
    </source>
</reference>
<protein>
    <submittedName>
        <fullName evidence="1">Uncharacterized protein</fullName>
    </submittedName>
</protein>
<evidence type="ECO:0000313" key="1">
    <source>
        <dbReference type="EMBL" id="JAE33585.1"/>
    </source>
</evidence>
<sequence>MHHAFMLTNKAYQINQVSDTVDMAYLTNQKLQLQYSSVITLI</sequence>